<dbReference type="SMART" id="SM00471">
    <property type="entry name" value="HDc"/>
    <property type="match status" value="1"/>
</dbReference>
<dbReference type="AlphaFoldDB" id="A0A3B1BZV7"/>
<accession>A0A3B1BZV7</accession>
<dbReference type="CDD" id="cd17551">
    <property type="entry name" value="REC_RpfG-like"/>
    <property type="match status" value="1"/>
</dbReference>
<dbReference type="Gene3D" id="3.40.50.2300">
    <property type="match status" value="1"/>
</dbReference>
<dbReference type="InterPro" id="IPR003607">
    <property type="entry name" value="HD/PDEase_dom"/>
</dbReference>
<dbReference type="InterPro" id="IPR037522">
    <property type="entry name" value="HD_GYP_dom"/>
</dbReference>
<proteinExistence type="predicted"/>
<sequence length="357" mass="40283">MDTMVTEQDILNARILIVDDNESNLLLLEKTLSNANYTSVVSVTDSRKVIELCQGYKPDIILLDINMPHLDGFAVMEKLKEISDGHYLPILVLTAQQDIETRLRALESGAMDFLTKPFNTTETVTRIRNMLMVRLLHDQVRDQNIILEQKVRERTAELNDTRVEIIRRLGLAAEFKDNETGYHIIRMSKMCQAIGRAAGMDKCEAELLLNSSPMHDIGKIGIPDNVLLKPGKLNSEEWETMKTHTLIGARMLGGHDSKILKTAREIALTHHEKWDGSGYPYGLEGEDIPLAGRICAVADVFDALTSVRPYKKAWSVEDSVAEIVRTKGKHFDPRLVDLFVSNLDEIVSIKMKYEEPA</sequence>
<dbReference type="SUPFAM" id="SSF52172">
    <property type="entry name" value="CheY-like"/>
    <property type="match status" value="1"/>
</dbReference>
<dbReference type="InterPro" id="IPR011006">
    <property type="entry name" value="CheY-like_superfamily"/>
</dbReference>
<dbReference type="PROSITE" id="PS51832">
    <property type="entry name" value="HD_GYP"/>
    <property type="match status" value="1"/>
</dbReference>
<dbReference type="EMBL" id="UOGE01000004">
    <property type="protein sequence ID" value="VAX16180.1"/>
    <property type="molecule type" value="Genomic_DNA"/>
</dbReference>
<dbReference type="PANTHER" id="PTHR45228">
    <property type="entry name" value="CYCLIC DI-GMP PHOSPHODIESTERASE TM_0186-RELATED"/>
    <property type="match status" value="1"/>
</dbReference>
<dbReference type="Gene3D" id="1.10.3210.10">
    <property type="entry name" value="Hypothetical protein af1432"/>
    <property type="match status" value="1"/>
</dbReference>
<evidence type="ECO:0000259" key="2">
    <source>
        <dbReference type="PROSITE" id="PS51832"/>
    </source>
</evidence>
<dbReference type="PANTHER" id="PTHR45228:SF1">
    <property type="entry name" value="CYCLIC DI-GMP PHOSPHODIESTERASE TM_0186"/>
    <property type="match status" value="1"/>
</dbReference>
<dbReference type="SUPFAM" id="SSF109604">
    <property type="entry name" value="HD-domain/PDEase-like"/>
    <property type="match status" value="1"/>
</dbReference>
<evidence type="ECO:0000259" key="1">
    <source>
        <dbReference type="PROSITE" id="PS50110"/>
    </source>
</evidence>
<dbReference type="SMART" id="SM00448">
    <property type="entry name" value="REC"/>
    <property type="match status" value="1"/>
</dbReference>
<organism evidence="3">
    <name type="scientific">hydrothermal vent metagenome</name>
    <dbReference type="NCBI Taxonomy" id="652676"/>
    <lineage>
        <taxon>unclassified sequences</taxon>
        <taxon>metagenomes</taxon>
        <taxon>ecological metagenomes</taxon>
    </lineage>
</organism>
<dbReference type="Pfam" id="PF13487">
    <property type="entry name" value="HD_5"/>
    <property type="match status" value="1"/>
</dbReference>
<gene>
    <name evidence="3" type="ORF">MNBD_NITROSPINAE02-294</name>
</gene>
<reference evidence="3" key="1">
    <citation type="submission" date="2018-06" db="EMBL/GenBank/DDBJ databases">
        <authorList>
            <person name="Zhirakovskaya E."/>
        </authorList>
    </citation>
    <scope>NUCLEOTIDE SEQUENCE</scope>
</reference>
<dbReference type="InterPro" id="IPR001789">
    <property type="entry name" value="Sig_transdc_resp-reg_receiver"/>
</dbReference>
<evidence type="ECO:0000313" key="3">
    <source>
        <dbReference type="EMBL" id="VAX16180.1"/>
    </source>
</evidence>
<dbReference type="CDD" id="cd00077">
    <property type="entry name" value="HDc"/>
    <property type="match status" value="1"/>
</dbReference>
<feature type="domain" description="Response regulatory" evidence="1">
    <location>
        <begin position="14"/>
        <end position="131"/>
    </location>
</feature>
<protein>
    <submittedName>
        <fullName evidence="3">Response regulator</fullName>
    </submittedName>
</protein>
<dbReference type="InterPro" id="IPR052020">
    <property type="entry name" value="Cyclic_di-GMP/3'3'-cGAMP_PDE"/>
</dbReference>
<dbReference type="Pfam" id="PF00072">
    <property type="entry name" value="Response_reg"/>
    <property type="match status" value="1"/>
</dbReference>
<name>A0A3B1BZV7_9ZZZZ</name>
<feature type="domain" description="HD-GYP" evidence="2">
    <location>
        <begin position="158"/>
        <end position="355"/>
    </location>
</feature>
<dbReference type="GO" id="GO:0000160">
    <property type="term" value="P:phosphorelay signal transduction system"/>
    <property type="evidence" value="ECO:0007669"/>
    <property type="project" value="InterPro"/>
</dbReference>
<dbReference type="PROSITE" id="PS50110">
    <property type="entry name" value="RESPONSE_REGULATORY"/>
    <property type="match status" value="1"/>
</dbReference>